<proteinExistence type="predicted"/>
<feature type="transmembrane region" description="Helical" evidence="1">
    <location>
        <begin position="514"/>
        <end position="533"/>
    </location>
</feature>
<reference evidence="2 3" key="1">
    <citation type="submission" date="2024-02" db="EMBL/GenBank/DDBJ databases">
        <title>De novo assembly and annotation of 12 fungi associated with fruit tree decline syndrome in Ontario, Canada.</title>
        <authorList>
            <person name="Sulman M."/>
            <person name="Ellouze W."/>
            <person name="Ilyukhin E."/>
        </authorList>
    </citation>
    <scope>NUCLEOTIDE SEQUENCE [LARGE SCALE GENOMIC DNA]</scope>
    <source>
        <strain evidence="2 3">M42-189</strain>
    </source>
</reference>
<name>A0ABR3RL29_9PLEO</name>
<dbReference type="EMBL" id="JAKJXO020000005">
    <property type="protein sequence ID" value="KAL1605130.1"/>
    <property type="molecule type" value="Genomic_DNA"/>
</dbReference>
<keyword evidence="1" id="KW-0812">Transmembrane</keyword>
<organism evidence="2 3">
    <name type="scientific">Paraconiothyrium brasiliense</name>
    <dbReference type="NCBI Taxonomy" id="300254"/>
    <lineage>
        <taxon>Eukaryota</taxon>
        <taxon>Fungi</taxon>
        <taxon>Dikarya</taxon>
        <taxon>Ascomycota</taxon>
        <taxon>Pezizomycotina</taxon>
        <taxon>Dothideomycetes</taxon>
        <taxon>Pleosporomycetidae</taxon>
        <taxon>Pleosporales</taxon>
        <taxon>Massarineae</taxon>
        <taxon>Didymosphaeriaceae</taxon>
        <taxon>Paraconiothyrium</taxon>
    </lineage>
</organism>
<keyword evidence="1" id="KW-0472">Membrane</keyword>
<dbReference type="Proteomes" id="UP001521785">
    <property type="component" value="Unassembled WGS sequence"/>
</dbReference>
<accession>A0ABR3RL29</accession>
<gene>
    <name evidence="2" type="ORF">SLS60_004673</name>
</gene>
<feature type="transmembrane region" description="Helical" evidence="1">
    <location>
        <begin position="582"/>
        <end position="602"/>
    </location>
</feature>
<keyword evidence="3" id="KW-1185">Reference proteome</keyword>
<feature type="transmembrane region" description="Helical" evidence="1">
    <location>
        <begin position="328"/>
        <end position="349"/>
    </location>
</feature>
<comment type="caution">
    <text evidence="2">The sequence shown here is derived from an EMBL/GenBank/DDBJ whole genome shotgun (WGS) entry which is preliminary data.</text>
</comment>
<evidence type="ECO:0000313" key="2">
    <source>
        <dbReference type="EMBL" id="KAL1605130.1"/>
    </source>
</evidence>
<feature type="transmembrane region" description="Helical" evidence="1">
    <location>
        <begin position="539"/>
        <end position="561"/>
    </location>
</feature>
<evidence type="ECO:0000256" key="1">
    <source>
        <dbReference type="SAM" id="Phobius"/>
    </source>
</evidence>
<sequence>MLCCAFTMAMDFEMRLPTSQYLFLFLIGTCAAPLDDKANMRNITVTLPEGTQVLNDSEIICTPAKWKDIAIFFLVNYVTHALTTVVLPGEGWESYLTNALASLMFPGFGAYRGLRAIFVGWATVRKRFRSEPWEQGDTKNVHKHKARRARDLQKARRAGALCMIVRTSDWVPRDGDEIDKNVMLVQGSSRESFLNGNSKKETVVTEQEMEDDQALLRDSNFEMRSMSGSSSALGIQLHTYFTPWTYCRKRCPDSVGSRTIRCAPAELSPGYSIIMVPACTPVRNLIDDAAVDRINSNYDIMRGLVALVQALLAIQTLYQTRGNQLERFGYAAFGLTVAPYAVMSLVNLLGSLARPDYDAVYMVGSPIMMEERRRKGLNGYYDGVVGEVFEADTDRNESFADNKVEEGSQFIKSPVKFVTVNKELYVKFANWGVAASPYHHPPNETFVKVITGGTTPNSAAPRSLFVPNASPFSYNRAKKGDISRPLPSPLVLDTVKWPGKILPRSTRYIKRSRYFAFALSLSPVIIIFVLSKFKSGNSTIFQQAITMLWLAWGSVIGFLVAKYEKKDTIGEKVDGVTRVRSVLVKAIYFLVLGWPAIVGWWVVAEMLLDYGKCVKLAG</sequence>
<keyword evidence="1" id="KW-1133">Transmembrane helix</keyword>
<protein>
    <submittedName>
        <fullName evidence="2">Uncharacterized protein</fullName>
    </submittedName>
</protein>
<evidence type="ECO:0000313" key="3">
    <source>
        <dbReference type="Proteomes" id="UP001521785"/>
    </source>
</evidence>